<dbReference type="InterPro" id="IPR001959">
    <property type="entry name" value="Transposase"/>
</dbReference>
<dbReference type="EMBL" id="MH155865">
    <property type="protein sequence ID" value="AWN04858.1"/>
    <property type="molecule type" value="Genomic_DNA"/>
</dbReference>
<dbReference type="GO" id="GO:0046872">
    <property type="term" value="F:metal ion binding"/>
    <property type="evidence" value="ECO:0007669"/>
    <property type="project" value="UniProtKB-KW"/>
</dbReference>
<dbReference type="GO" id="GO:0006310">
    <property type="term" value="P:DNA recombination"/>
    <property type="evidence" value="ECO:0007669"/>
    <property type="project" value="UniProtKB-KW"/>
</dbReference>
<organism evidence="12 13">
    <name type="scientific">Mycobacterium phage BobaPhett</name>
    <dbReference type="NCBI Taxonomy" id="2182393"/>
    <lineage>
        <taxon>Viruses</taxon>
        <taxon>Duplodnaviria</taxon>
        <taxon>Heunggongvirae</taxon>
        <taxon>Uroviricota</taxon>
        <taxon>Caudoviricetes</taxon>
        <taxon>Gracegardnervirinae</taxon>
        <taxon>Cheoctovirus</taxon>
        <taxon>Cheoctovirus bobaphett</taxon>
    </lineage>
</organism>
<dbReference type="PANTHER" id="PTHR30405">
    <property type="entry name" value="TRANSPOSASE"/>
    <property type="match status" value="1"/>
</dbReference>
<dbReference type="PANTHER" id="PTHR30405:SF25">
    <property type="entry name" value="RNA-GUIDED DNA ENDONUCLEASE INSQ-RELATED"/>
    <property type="match status" value="1"/>
</dbReference>
<dbReference type="NCBIfam" id="NF040570">
    <property type="entry name" value="guided_TnpB"/>
    <property type="match status" value="1"/>
</dbReference>
<evidence type="ECO:0000259" key="9">
    <source>
        <dbReference type="Pfam" id="PF01385"/>
    </source>
</evidence>
<dbReference type="GO" id="GO:0003677">
    <property type="term" value="F:DNA binding"/>
    <property type="evidence" value="ECO:0007669"/>
    <property type="project" value="UniProtKB-KW"/>
</dbReference>
<evidence type="ECO:0000256" key="6">
    <source>
        <dbReference type="ARBA" id="ARBA00023125"/>
    </source>
</evidence>
<feature type="region of interest" description="Disordered" evidence="8">
    <location>
        <begin position="411"/>
        <end position="445"/>
    </location>
</feature>
<protein>
    <recommendedName>
        <fullName evidence="14">Transposase</fullName>
    </recommendedName>
</protein>
<evidence type="ECO:0000256" key="8">
    <source>
        <dbReference type="SAM" id="MobiDB-lite"/>
    </source>
</evidence>
<evidence type="ECO:0000313" key="12">
    <source>
        <dbReference type="EMBL" id="AWN04858.1"/>
    </source>
</evidence>
<evidence type="ECO:0000259" key="10">
    <source>
        <dbReference type="Pfam" id="PF07282"/>
    </source>
</evidence>
<dbReference type="GO" id="GO:0032196">
    <property type="term" value="P:transposition"/>
    <property type="evidence" value="ECO:0007669"/>
    <property type="project" value="UniProtKB-KW"/>
</dbReference>
<proteinExistence type="inferred from homology"/>
<evidence type="ECO:0000313" key="13">
    <source>
        <dbReference type="Proteomes" id="UP000246262"/>
    </source>
</evidence>
<evidence type="ECO:0000256" key="4">
    <source>
        <dbReference type="ARBA" id="ARBA00022723"/>
    </source>
</evidence>
<comment type="similarity">
    <text evidence="2">In the N-terminal section; belongs to the transposase 2 family.</text>
</comment>
<keyword evidence="3" id="KW-0815">Transposition</keyword>
<keyword evidence="13" id="KW-1185">Reference proteome</keyword>
<dbReference type="Pfam" id="PF12323">
    <property type="entry name" value="HTH_OrfB_IS605"/>
    <property type="match status" value="1"/>
</dbReference>
<keyword evidence="4" id="KW-0479">Metal-binding</keyword>
<feature type="compositionally biased region" description="Polar residues" evidence="8">
    <location>
        <begin position="422"/>
        <end position="435"/>
    </location>
</feature>
<evidence type="ECO:0008006" key="14">
    <source>
        <dbReference type="Google" id="ProtNLM"/>
    </source>
</evidence>
<dbReference type="InterPro" id="IPR010095">
    <property type="entry name" value="Cas12f1-like_TNB"/>
</dbReference>
<dbReference type="GeneID" id="60326327"/>
<feature type="domain" description="Transposase putative helix-turn-helix" evidence="11">
    <location>
        <begin position="41"/>
        <end position="85"/>
    </location>
</feature>
<dbReference type="Proteomes" id="UP000246262">
    <property type="component" value="Segment"/>
</dbReference>
<keyword evidence="5" id="KW-0862">Zinc</keyword>
<comment type="similarity">
    <text evidence="1">In the C-terminal section; belongs to the transposase 35 family.</text>
</comment>
<dbReference type="Pfam" id="PF07282">
    <property type="entry name" value="Cas12f1-like_TNB"/>
    <property type="match status" value="1"/>
</dbReference>
<dbReference type="Pfam" id="PF01385">
    <property type="entry name" value="OrfB_IS605"/>
    <property type="match status" value="1"/>
</dbReference>
<evidence type="ECO:0000256" key="2">
    <source>
        <dbReference type="ARBA" id="ARBA00011044"/>
    </source>
</evidence>
<dbReference type="InterPro" id="IPR021027">
    <property type="entry name" value="Transposase_put_HTH"/>
</dbReference>
<name>A0A2U8UMN3_9CAUD</name>
<evidence type="ECO:0000256" key="1">
    <source>
        <dbReference type="ARBA" id="ARBA00008761"/>
    </source>
</evidence>
<keyword evidence="6" id="KW-0238">DNA-binding</keyword>
<dbReference type="RefSeq" id="YP_009954830.1">
    <property type="nucleotide sequence ID" value="NC_051636.1"/>
</dbReference>
<dbReference type="NCBIfam" id="TIGR01766">
    <property type="entry name" value="IS200/IS605 family accessory protein TnpB-like domain"/>
    <property type="match status" value="1"/>
</dbReference>
<reference evidence="12 13" key="1">
    <citation type="submission" date="2018-04" db="EMBL/GenBank/DDBJ databases">
        <authorList>
            <person name="Kang A.K."/>
            <person name="Dalia R."/>
            <person name="Little J.L."/>
            <person name="Gurney S.M."/>
            <person name="Garlena R.A."/>
            <person name="Russell D.A."/>
            <person name="Pope W.H."/>
            <person name="Jacobs-Sera D."/>
            <person name="Hatfull G.F."/>
        </authorList>
    </citation>
    <scope>NUCLEOTIDE SEQUENCE [LARGE SCALE GENOMIC DNA]</scope>
</reference>
<dbReference type="KEGG" id="vg:60326327"/>
<feature type="region of interest" description="Disordered" evidence="8">
    <location>
        <begin position="259"/>
        <end position="279"/>
    </location>
</feature>
<sequence length="445" mass="50088">MTHSPGNRQDAPSFTAGRNGVRHRRIAFTHFNLLSKLDLVRTAYKVRAYPDAEQAALLRRTFGCVRLVWNKTLAERQQRYTTEQKSTSYKETDAALSEWKKTEDLAFLSEVSSVPLQQTLRHQHSAFAAFFKGLAKYPRFKSRHGRQSAHFTRSAFRIKDGALWLAKTATPLRIVWTWPGVDLAALDPTMVIVSREPDGRWFVTFAVDQPDPQPLPATGESVGVDLGIKDFATLSTGEKIANPRHMARHERGLRRQQRRLSRMKKGSKNRARQRVKVARKHARVRDARRDFLHKTSTELVRRFDTIAVEDLAPKNMVGNRSLAKSISECGWGEFRSMLEYKAKKAGRRVAVINRWYPSSKTCSACGHLLATLSLGTRHWTCPDCGTRHDRDINAAKNILVAAGLAETQNACGGDVRPHGASHRQSPVKQEPSQATARIPVLQGGE</sequence>
<evidence type="ECO:0000256" key="7">
    <source>
        <dbReference type="ARBA" id="ARBA00023172"/>
    </source>
</evidence>
<dbReference type="InterPro" id="IPR051399">
    <property type="entry name" value="RNA-guided_DNA_endo/Transpos"/>
</dbReference>
<feature type="domain" description="Probable transposase IS891/IS1136/IS1341" evidence="9">
    <location>
        <begin position="205"/>
        <end position="319"/>
    </location>
</feature>
<evidence type="ECO:0000259" key="11">
    <source>
        <dbReference type="Pfam" id="PF12323"/>
    </source>
</evidence>
<evidence type="ECO:0000256" key="3">
    <source>
        <dbReference type="ARBA" id="ARBA00022578"/>
    </source>
</evidence>
<evidence type="ECO:0000256" key="5">
    <source>
        <dbReference type="ARBA" id="ARBA00022833"/>
    </source>
</evidence>
<keyword evidence="7" id="KW-0233">DNA recombination</keyword>
<gene>
    <name evidence="12" type="primary">42</name>
    <name evidence="12" type="ORF">SEA_BOBAPHETT_42</name>
</gene>
<feature type="domain" description="Cas12f1-like TNB" evidence="10">
    <location>
        <begin position="331"/>
        <end position="398"/>
    </location>
</feature>
<accession>A0A2U8UMN3</accession>